<evidence type="ECO:0000313" key="2">
    <source>
        <dbReference type="EMBL" id="ABB42653.1"/>
    </source>
</evidence>
<dbReference type="HOGENOM" id="CLU_099424_0_0_6"/>
<accession>Q31DX0</accession>
<dbReference type="SUPFAM" id="SSF50630">
    <property type="entry name" value="Acid proteases"/>
    <property type="match status" value="1"/>
</dbReference>
<dbReference type="KEGG" id="tcx:Tcr_2063"/>
<feature type="domain" description="Retropepsin-like aspartic endopeptidase" evidence="1">
    <location>
        <begin position="42"/>
        <end position="169"/>
    </location>
</feature>
<dbReference type="eggNOG" id="COG4067">
    <property type="taxonomic scope" value="Bacteria"/>
</dbReference>
<dbReference type="Gene3D" id="2.40.70.10">
    <property type="entry name" value="Acid Proteases"/>
    <property type="match status" value="1"/>
</dbReference>
<dbReference type="AlphaFoldDB" id="Q31DX0"/>
<dbReference type="Pfam" id="PF05618">
    <property type="entry name" value="Zn_protease"/>
    <property type="match status" value="1"/>
</dbReference>
<proteinExistence type="predicted"/>
<organism evidence="2">
    <name type="scientific">Hydrogenovibrio crunogenus (strain DSM 25203 / XCL-2)</name>
    <name type="common">Thiomicrospira crunogena</name>
    <dbReference type="NCBI Taxonomy" id="317025"/>
    <lineage>
        <taxon>Bacteria</taxon>
        <taxon>Pseudomonadati</taxon>
        <taxon>Pseudomonadota</taxon>
        <taxon>Gammaproteobacteria</taxon>
        <taxon>Thiotrichales</taxon>
        <taxon>Piscirickettsiaceae</taxon>
        <taxon>Hydrogenovibrio</taxon>
    </lineage>
</organism>
<dbReference type="InterPro" id="IPR021109">
    <property type="entry name" value="Peptidase_aspartic_dom_sf"/>
</dbReference>
<dbReference type="PANTHER" id="PTHR38037:SF2">
    <property type="entry name" value="ATP-DEPENDENT ZINC PROTEASE DOMAIN-CONTAINING PROTEIN-RELATED"/>
    <property type="match status" value="1"/>
</dbReference>
<protein>
    <recommendedName>
        <fullName evidence="1">Retropepsin-like aspartic endopeptidase domain-containing protein</fullName>
    </recommendedName>
</protein>
<dbReference type="PANTHER" id="PTHR38037">
    <property type="entry name" value="ZN_PROTEASE DOMAIN-CONTAINING PROTEIN"/>
    <property type="match status" value="1"/>
</dbReference>
<reference evidence="2" key="1">
    <citation type="submission" date="2006-07" db="EMBL/GenBank/DDBJ databases">
        <title>Complete sequence of Thiomicrospira crunogena XCL-2.</title>
        <authorList>
            <consortium name="US DOE Joint Genome Institute"/>
            <person name="Copeland A."/>
            <person name="Lucas S."/>
            <person name="Lapidus A."/>
            <person name="Barry K."/>
            <person name="Detter J.C."/>
            <person name="Glavina del Rio T."/>
            <person name="Hammon N."/>
            <person name="Israni S."/>
            <person name="Dalin E."/>
            <person name="Tice H."/>
            <person name="Pitluck S."/>
            <person name="Chain P."/>
            <person name="Malfatti S."/>
            <person name="Shin M."/>
            <person name="Vergez L."/>
            <person name="Schmutz J."/>
            <person name="Larimer F."/>
            <person name="Land M."/>
            <person name="Hauser L."/>
            <person name="Kyrpides N."/>
            <person name="Lykidis A."/>
            <person name="Scott K.M."/>
            <person name="Sievert S."/>
            <person name="Kerfeld C."/>
            <person name="Freyermuth S."/>
            <person name="Dobrinski K."/>
            <person name="Boller A."/>
            <person name="Fitzpatrick K."/>
            <person name="Thoma P."/>
            <person name="Moore J."/>
            <person name="Richardson P."/>
        </authorList>
    </citation>
    <scope>NUCLEOTIDE SEQUENCE</scope>
    <source>
        <strain evidence="2">XCL-2</strain>
    </source>
</reference>
<dbReference type="EMBL" id="CP000109">
    <property type="protein sequence ID" value="ABB42653.1"/>
    <property type="molecule type" value="Genomic_DNA"/>
</dbReference>
<name>Q31DX0_HYDCU</name>
<dbReference type="InterPro" id="IPR008503">
    <property type="entry name" value="Asp_endopeptidase"/>
</dbReference>
<sequence>MGNLSVEKKKGTKQVPHLIVFGFILFLGVFGVTVQADTGPVVTGWVEKVAIPEYNLTLKAKVDSGADSSSLHAVSIHRFTKNNQAWVQFRTQDGIAIQKPVLRIVHIKTKTKGTQAREVVELPICLAGQLTTVPVNLVDRSHFSYPMLIGRSAMAGQFLINPHQQFLTEPECASKDGKAS</sequence>
<gene>
    <name evidence="2" type="ordered locus">Tcr_2063</name>
</gene>
<dbReference type="OrthoDB" id="8546610at2"/>
<evidence type="ECO:0000259" key="1">
    <source>
        <dbReference type="Pfam" id="PF05618"/>
    </source>
</evidence>
<dbReference type="STRING" id="317025.Tcr_2063"/>